<dbReference type="Proteomes" id="UP001238540">
    <property type="component" value="Unassembled WGS sequence"/>
</dbReference>
<dbReference type="PROSITE" id="PS51755">
    <property type="entry name" value="OMPR_PHOB"/>
    <property type="match status" value="1"/>
</dbReference>
<protein>
    <submittedName>
        <fullName evidence="4">Winged helix-turn-helix domain-containing protein</fullName>
    </submittedName>
</protein>
<organism evidence="4 5">
    <name type="scientific">Vibrio ostreicida</name>
    <dbReference type="NCBI Taxonomy" id="526588"/>
    <lineage>
        <taxon>Bacteria</taxon>
        <taxon>Pseudomonadati</taxon>
        <taxon>Pseudomonadota</taxon>
        <taxon>Gammaproteobacteria</taxon>
        <taxon>Vibrionales</taxon>
        <taxon>Vibrionaceae</taxon>
        <taxon>Vibrio</taxon>
    </lineage>
</organism>
<keyword evidence="5" id="KW-1185">Reference proteome</keyword>
<dbReference type="CDD" id="cd00383">
    <property type="entry name" value="trans_reg_C"/>
    <property type="match status" value="1"/>
</dbReference>
<reference evidence="5" key="1">
    <citation type="journal article" date="2019" name="Int. J. Syst. Evol. Microbiol.">
        <title>The Global Catalogue of Microorganisms (GCM) 10K type strain sequencing project: providing services to taxonomists for standard genome sequencing and annotation.</title>
        <authorList>
            <consortium name="The Broad Institute Genomics Platform"/>
            <consortium name="The Broad Institute Genome Sequencing Center for Infectious Disease"/>
            <person name="Wu L."/>
            <person name="Ma J."/>
        </authorList>
    </citation>
    <scope>NUCLEOTIDE SEQUENCE [LARGE SCALE GENOMIC DNA]</scope>
    <source>
        <strain evidence="5">CECT 7398</strain>
    </source>
</reference>
<dbReference type="InterPro" id="IPR016032">
    <property type="entry name" value="Sig_transdc_resp-reg_C-effctor"/>
</dbReference>
<proteinExistence type="predicted"/>
<keyword evidence="1 2" id="KW-0238">DNA-binding</keyword>
<dbReference type="InterPro" id="IPR036388">
    <property type="entry name" value="WH-like_DNA-bd_sf"/>
</dbReference>
<evidence type="ECO:0000256" key="2">
    <source>
        <dbReference type="PROSITE-ProRule" id="PRU01091"/>
    </source>
</evidence>
<gene>
    <name evidence="4" type="ORF">QWZ16_02755</name>
</gene>
<feature type="DNA-binding region" description="OmpR/PhoB-type" evidence="2">
    <location>
        <begin position="1"/>
        <end position="92"/>
    </location>
</feature>
<sequence>MITFDPVVNRLSGEKRDLKIGYREVRVLEILITSSPDVVKKHDIIQYAWGNEYIGDTSLAKSISLLRQAITKLGSKESPIITVPKIGYRLASNCILLSRPDQVSADHPPQTATSGGPIKQVTHLPKDYKNHLCYVLSITLLFAASILGLSKMHGWRWEDIPHDQLLSEQTIGQLQVITSPNTQLSLPLRQLLSTHQCDCVVYIENNSNFGELAWLDKKRQQSINVFYTSGQLSKASQEIERFMEKGQP</sequence>
<comment type="caution">
    <text evidence="4">The sequence shown here is derived from an EMBL/GenBank/DDBJ whole genome shotgun (WGS) entry which is preliminary data.</text>
</comment>
<dbReference type="Pfam" id="PF00486">
    <property type="entry name" value="Trans_reg_C"/>
    <property type="match status" value="1"/>
</dbReference>
<feature type="domain" description="OmpR/PhoB-type" evidence="3">
    <location>
        <begin position="1"/>
        <end position="92"/>
    </location>
</feature>
<name>A0ABT8BPG0_9VIBR</name>
<evidence type="ECO:0000313" key="4">
    <source>
        <dbReference type="EMBL" id="MDN3608682.1"/>
    </source>
</evidence>
<accession>A0ABT8BPG0</accession>
<evidence type="ECO:0000259" key="3">
    <source>
        <dbReference type="PROSITE" id="PS51755"/>
    </source>
</evidence>
<dbReference type="SUPFAM" id="SSF46894">
    <property type="entry name" value="C-terminal effector domain of the bipartite response regulators"/>
    <property type="match status" value="1"/>
</dbReference>
<evidence type="ECO:0000256" key="1">
    <source>
        <dbReference type="ARBA" id="ARBA00023125"/>
    </source>
</evidence>
<dbReference type="InterPro" id="IPR001867">
    <property type="entry name" value="OmpR/PhoB-type_DNA-bd"/>
</dbReference>
<dbReference type="RefSeq" id="WP_076590227.1">
    <property type="nucleotide sequence ID" value="NZ_JABEYA020000019.1"/>
</dbReference>
<evidence type="ECO:0000313" key="5">
    <source>
        <dbReference type="Proteomes" id="UP001238540"/>
    </source>
</evidence>
<dbReference type="Gene3D" id="1.10.10.10">
    <property type="entry name" value="Winged helix-like DNA-binding domain superfamily/Winged helix DNA-binding domain"/>
    <property type="match status" value="1"/>
</dbReference>
<dbReference type="EMBL" id="JAUFQC010000001">
    <property type="protein sequence ID" value="MDN3608682.1"/>
    <property type="molecule type" value="Genomic_DNA"/>
</dbReference>
<dbReference type="SMART" id="SM00862">
    <property type="entry name" value="Trans_reg_C"/>
    <property type="match status" value="1"/>
</dbReference>